<dbReference type="PROSITE" id="PS51755">
    <property type="entry name" value="OMPR_PHOB"/>
    <property type="match status" value="1"/>
</dbReference>
<evidence type="ECO:0000256" key="3">
    <source>
        <dbReference type="PROSITE-ProRule" id="PRU01091"/>
    </source>
</evidence>
<dbReference type="SUPFAM" id="SSF52172">
    <property type="entry name" value="CheY-like"/>
    <property type="match status" value="1"/>
</dbReference>
<dbReference type="InterPro" id="IPR039420">
    <property type="entry name" value="WalR-like"/>
</dbReference>
<dbReference type="Pfam" id="PF00072">
    <property type="entry name" value="Response_reg"/>
    <property type="match status" value="1"/>
</dbReference>
<proteinExistence type="predicted"/>
<dbReference type="InterPro" id="IPR001789">
    <property type="entry name" value="Sig_transdc_resp-reg_receiver"/>
</dbReference>
<sequence length="234" mass="26382">MASPIVFAVDDEVQIRRLLRMACESEGYKLEEAVSVTDALSKFYMIRPDVVILDLGLPDKGGEEFLERIRESGSKVPVLVLSVRDAEKDKIRLLDAGADDYLTKPFGVGELLARIRVLLRHSSPEKTDVKVRIGTLELDFGSRRVTKSGKDVRLTPTEYSFLKLLATYPGKIITQTQILKELWGPNQISEAGYLRVYVNQIRKKIEEDPSKPQILITEPGVGYYLKAEDDSVFH</sequence>
<evidence type="ECO:0000313" key="7">
    <source>
        <dbReference type="Proteomes" id="UP000298458"/>
    </source>
</evidence>
<feature type="DNA-binding region" description="OmpR/PhoB-type" evidence="3">
    <location>
        <begin position="128"/>
        <end position="227"/>
    </location>
</feature>
<dbReference type="InterPro" id="IPR036388">
    <property type="entry name" value="WH-like_DNA-bd_sf"/>
</dbReference>
<comment type="caution">
    <text evidence="6">The sequence shown here is derived from an EMBL/GenBank/DDBJ whole genome shotgun (WGS) entry which is preliminary data.</text>
</comment>
<gene>
    <name evidence="6" type="ORF">EHO60_02140</name>
</gene>
<dbReference type="GO" id="GO:0032993">
    <property type="term" value="C:protein-DNA complex"/>
    <property type="evidence" value="ECO:0007669"/>
    <property type="project" value="TreeGrafter"/>
</dbReference>
<dbReference type="AlphaFoldDB" id="A0A4R9GJ80"/>
<dbReference type="GO" id="GO:0006355">
    <property type="term" value="P:regulation of DNA-templated transcription"/>
    <property type="evidence" value="ECO:0007669"/>
    <property type="project" value="InterPro"/>
</dbReference>
<evidence type="ECO:0000256" key="2">
    <source>
        <dbReference type="PROSITE-ProRule" id="PRU00169"/>
    </source>
</evidence>
<keyword evidence="1 3" id="KW-0238">DNA-binding</keyword>
<dbReference type="InterPro" id="IPR011006">
    <property type="entry name" value="CheY-like_superfamily"/>
</dbReference>
<accession>A0A4R9GJ80</accession>
<evidence type="ECO:0000259" key="4">
    <source>
        <dbReference type="PROSITE" id="PS50110"/>
    </source>
</evidence>
<dbReference type="OrthoDB" id="341603at2"/>
<dbReference type="Pfam" id="PF00486">
    <property type="entry name" value="Trans_reg_C"/>
    <property type="match status" value="1"/>
</dbReference>
<feature type="modified residue" description="4-aspartylphosphate" evidence="2">
    <location>
        <position position="54"/>
    </location>
</feature>
<dbReference type="PANTHER" id="PTHR48111">
    <property type="entry name" value="REGULATOR OF RPOS"/>
    <property type="match status" value="1"/>
</dbReference>
<dbReference type="GO" id="GO:0005829">
    <property type="term" value="C:cytosol"/>
    <property type="evidence" value="ECO:0007669"/>
    <property type="project" value="TreeGrafter"/>
</dbReference>
<keyword evidence="2" id="KW-0597">Phosphoprotein</keyword>
<name>A0A4R9GJ80_9LEPT</name>
<dbReference type="Gene3D" id="3.40.50.2300">
    <property type="match status" value="1"/>
</dbReference>
<evidence type="ECO:0000313" key="6">
    <source>
        <dbReference type="EMBL" id="TGK13024.1"/>
    </source>
</evidence>
<dbReference type="RefSeq" id="WP_135766535.1">
    <property type="nucleotide sequence ID" value="NZ_RQET01000002.1"/>
</dbReference>
<dbReference type="Proteomes" id="UP000298458">
    <property type="component" value="Unassembled WGS sequence"/>
</dbReference>
<dbReference type="Gene3D" id="6.10.250.690">
    <property type="match status" value="1"/>
</dbReference>
<dbReference type="GO" id="GO:0000156">
    <property type="term" value="F:phosphorelay response regulator activity"/>
    <property type="evidence" value="ECO:0007669"/>
    <property type="project" value="TreeGrafter"/>
</dbReference>
<evidence type="ECO:0000259" key="5">
    <source>
        <dbReference type="PROSITE" id="PS51755"/>
    </source>
</evidence>
<dbReference type="SMART" id="SM00448">
    <property type="entry name" value="REC"/>
    <property type="match status" value="1"/>
</dbReference>
<organism evidence="6 7">
    <name type="scientific">Leptospira fletcheri</name>
    <dbReference type="NCBI Taxonomy" id="2484981"/>
    <lineage>
        <taxon>Bacteria</taxon>
        <taxon>Pseudomonadati</taxon>
        <taxon>Spirochaetota</taxon>
        <taxon>Spirochaetia</taxon>
        <taxon>Leptospirales</taxon>
        <taxon>Leptospiraceae</taxon>
        <taxon>Leptospira</taxon>
    </lineage>
</organism>
<feature type="domain" description="OmpR/PhoB-type" evidence="5">
    <location>
        <begin position="128"/>
        <end position="227"/>
    </location>
</feature>
<dbReference type="GO" id="GO:0000976">
    <property type="term" value="F:transcription cis-regulatory region binding"/>
    <property type="evidence" value="ECO:0007669"/>
    <property type="project" value="TreeGrafter"/>
</dbReference>
<dbReference type="PANTHER" id="PTHR48111:SF50">
    <property type="entry name" value="KDP OPERON TRANSCRIPTIONAL REGULATORY PROTEIN KDPE"/>
    <property type="match status" value="1"/>
</dbReference>
<evidence type="ECO:0000256" key="1">
    <source>
        <dbReference type="ARBA" id="ARBA00023125"/>
    </source>
</evidence>
<dbReference type="CDD" id="cd00383">
    <property type="entry name" value="trans_reg_C"/>
    <property type="match status" value="1"/>
</dbReference>
<dbReference type="PROSITE" id="PS50110">
    <property type="entry name" value="RESPONSE_REGULATORY"/>
    <property type="match status" value="1"/>
</dbReference>
<dbReference type="Gene3D" id="1.10.10.10">
    <property type="entry name" value="Winged helix-like DNA-binding domain superfamily/Winged helix DNA-binding domain"/>
    <property type="match status" value="1"/>
</dbReference>
<dbReference type="SMART" id="SM00862">
    <property type="entry name" value="Trans_reg_C"/>
    <property type="match status" value="1"/>
</dbReference>
<dbReference type="InterPro" id="IPR001867">
    <property type="entry name" value="OmpR/PhoB-type_DNA-bd"/>
</dbReference>
<dbReference type="EMBL" id="RQET01000002">
    <property type="protein sequence ID" value="TGK13024.1"/>
    <property type="molecule type" value="Genomic_DNA"/>
</dbReference>
<reference evidence="6" key="1">
    <citation type="journal article" date="2019" name="PLoS Negl. Trop. Dis.">
        <title>Revisiting the worldwide diversity of Leptospira species in the environment.</title>
        <authorList>
            <person name="Vincent A.T."/>
            <person name="Schiettekatte O."/>
            <person name="Bourhy P."/>
            <person name="Veyrier F.J."/>
            <person name="Picardeau M."/>
        </authorList>
    </citation>
    <scope>NUCLEOTIDE SEQUENCE [LARGE SCALE GENOMIC DNA]</scope>
    <source>
        <strain evidence="6">SSW15</strain>
    </source>
</reference>
<feature type="domain" description="Response regulatory" evidence="4">
    <location>
        <begin position="5"/>
        <end position="119"/>
    </location>
</feature>
<keyword evidence="7" id="KW-1185">Reference proteome</keyword>
<protein>
    <submittedName>
        <fullName evidence="6">Response regulator</fullName>
    </submittedName>
</protein>